<evidence type="ECO:0000313" key="6">
    <source>
        <dbReference type="EMBL" id="AGB03267.1"/>
    </source>
</evidence>
<feature type="coiled-coil region" evidence="3">
    <location>
        <begin position="182"/>
        <end position="279"/>
    </location>
</feature>
<feature type="compositionally biased region" description="Acidic residues" evidence="4">
    <location>
        <begin position="884"/>
        <end position="893"/>
    </location>
</feature>
<dbReference type="SUPFAM" id="SSF52172">
    <property type="entry name" value="CheY-like"/>
    <property type="match status" value="1"/>
</dbReference>
<gene>
    <name evidence="6" type="ordered locus">Metfor_2262</name>
</gene>
<feature type="compositionally biased region" description="Basic and acidic residues" evidence="4">
    <location>
        <begin position="655"/>
        <end position="683"/>
    </location>
</feature>
<name>L0HEX3_METFS</name>
<evidence type="ECO:0000256" key="3">
    <source>
        <dbReference type="SAM" id="Coils"/>
    </source>
</evidence>
<reference evidence="7" key="1">
    <citation type="submission" date="2011-12" db="EMBL/GenBank/DDBJ databases">
        <title>Complete sequence of Methanoregula formicicum SMSP.</title>
        <authorList>
            <person name="Lucas S."/>
            <person name="Han J."/>
            <person name="Lapidus A."/>
            <person name="Cheng J.-F."/>
            <person name="Goodwin L."/>
            <person name="Pitluck S."/>
            <person name="Peters L."/>
            <person name="Ovchinnikova G."/>
            <person name="Teshima H."/>
            <person name="Detter J.C."/>
            <person name="Han C."/>
            <person name="Tapia R."/>
            <person name="Land M."/>
            <person name="Hauser L."/>
            <person name="Kyrpides N."/>
            <person name="Ivanova N."/>
            <person name="Pagani I."/>
            <person name="Imachi H."/>
            <person name="Tamaki H."/>
            <person name="Sekiguchi Y."/>
            <person name="Kamagata Y."/>
            <person name="Cadillo-Quiroz H."/>
            <person name="Zinder S."/>
            <person name="Liu W.-T."/>
            <person name="Woyke T."/>
        </authorList>
    </citation>
    <scope>NUCLEOTIDE SEQUENCE [LARGE SCALE GENOMIC DNA]</scope>
    <source>
        <strain evidence="7">DSM 22288 / NBRC 105244 / SMSP</strain>
    </source>
</reference>
<feature type="region of interest" description="Disordered" evidence="4">
    <location>
        <begin position="883"/>
        <end position="938"/>
    </location>
</feature>
<evidence type="ECO:0000256" key="4">
    <source>
        <dbReference type="SAM" id="MobiDB-lite"/>
    </source>
</evidence>
<dbReference type="STRING" id="593750.Metfor_2262"/>
<dbReference type="AlphaFoldDB" id="L0HEX3"/>
<reference evidence="6 7" key="2">
    <citation type="journal article" date="2014" name="Genome Announc.">
        <title>Complete Genome Sequence of Methanoregula formicica SMSPT, a Mesophilic Hydrogenotrophic Methanogen Isolated from a Methanogenic Upflow Anaerobic Sludge Blanket Reactor.</title>
        <authorList>
            <person name="Yamamoto K."/>
            <person name="Tamaki H."/>
            <person name="Cadillo-Quiroz H."/>
            <person name="Imachi H."/>
            <person name="Kyrpides N."/>
            <person name="Woyke T."/>
            <person name="Goodwin L."/>
            <person name="Zinder S.H."/>
            <person name="Kamagata Y."/>
            <person name="Liu W.T."/>
        </authorList>
    </citation>
    <scope>NUCLEOTIDE SEQUENCE [LARGE SCALE GENOMIC DNA]</scope>
    <source>
        <strain evidence="7">DSM 22288 / NBRC 105244 / SMSP</strain>
    </source>
</reference>
<dbReference type="InterPro" id="IPR001789">
    <property type="entry name" value="Sig_transdc_resp-reg_receiver"/>
</dbReference>
<accession>L0HEX3</accession>
<dbReference type="PROSITE" id="PS50110">
    <property type="entry name" value="RESPONSE_REGULATORY"/>
    <property type="match status" value="1"/>
</dbReference>
<dbReference type="InterPro" id="IPR050595">
    <property type="entry name" value="Bact_response_regulator"/>
</dbReference>
<keyword evidence="7" id="KW-1185">Reference proteome</keyword>
<dbReference type="EMBL" id="CP003167">
    <property type="protein sequence ID" value="AGB03267.1"/>
    <property type="molecule type" value="Genomic_DNA"/>
</dbReference>
<dbReference type="eggNOG" id="arCOG00371">
    <property type="taxonomic scope" value="Archaea"/>
</dbReference>
<dbReference type="GO" id="GO:0000160">
    <property type="term" value="P:phosphorelay signal transduction system"/>
    <property type="evidence" value="ECO:0007669"/>
    <property type="project" value="InterPro"/>
</dbReference>
<dbReference type="Gene3D" id="3.40.50.2300">
    <property type="match status" value="1"/>
</dbReference>
<feature type="compositionally biased region" description="Basic and acidic residues" evidence="4">
    <location>
        <begin position="803"/>
        <end position="820"/>
    </location>
</feature>
<feature type="modified residue" description="4-aspartylphosphate" evidence="2">
    <location>
        <position position="63"/>
    </location>
</feature>
<feature type="compositionally biased region" description="Acidic residues" evidence="4">
    <location>
        <begin position="903"/>
        <end position="929"/>
    </location>
</feature>
<dbReference type="Pfam" id="PF00072">
    <property type="entry name" value="Response_reg"/>
    <property type="match status" value="1"/>
</dbReference>
<sequence length="1010" mass="111667">MNGSLSDGNENTIDIFVLSTSTTGSPLQARDLENLGYRATFFSDAQQLFESLRSGKPNLLICDSVTFQQESYELCRALKADYDLWVVPVLIVTSASNLSDLLHVLDCNADNFISSPFDPSYFAALVGGMLSTPVERPTPDQIKTQFKIQHDDHQFVVTADRRRLLEFLLSSFEIAVNRSGDIIRITGERENLSASLARLEERVRDQSRSIEALNATLRQKEQAIGTLTTEGEEKDQRNQESRDEIRRLEAEIEAGKSHIADAEGEINRLTSEAAELAQRYTEETGDLGRQIAMISEHLAATSADLKAAEESLALETAKKTDAETLLSETTARKEEAEKMAHELALEGEQLRADLLSERERVQNLVIEIAELTDVNRKSGEELTGKIREQEEAIRNLEECITTRENELEAEKGRASALEQQVSDLGTRKQKAEEELQTSRETSAAEIVALKERLARVTSTLEARELDIAGLKTELDAATSARDTAVAESTALTQELAGQKETLSQAGEALRAAEDQIAEGAQERDAAVKEAQGRYEALRVEMDNLKRELDRILADRDAALATRSAAEHSLEEASLRIRDLEAELDQAGSLRAETSRQMESLRAALEQAETGTKGMEAGLAAARAEHASSRTEVATLSDELVQVRAERESLLRERDSLETSLKGEREEKQRIAAEREQAAAERESLTSALANEEQEHRTAESERERLLGLLSSAEATGKSRESALSDTIRELKAELDQTQATVRELKSQVTALSREKEVAEEKVVSLESEIDHARTALADEWESHMDAQERLVASSAAGSSRSGSRQEGELESEKAKKRELIVKGPDLPISIGKQPQSLSAVKIPGTATPPGPQIKNVEDLFEDEPEEKGEEEELPKVSIIQEVAGETEEDEDESPALPLPGDDTAYDDDEEEGAMEQTPDDEDLPDDDEMTAASTGRHGGSIPFSGIAFNRAQWFDLLKWAHHSGTLTQEQRMQIVKMGRLVQKGRRLTRKQEEQVTEMLALVQAQGYRFS</sequence>
<evidence type="ECO:0000313" key="7">
    <source>
        <dbReference type="Proteomes" id="UP000010824"/>
    </source>
</evidence>
<feature type="domain" description="Response regulatory" evidence="5">
    <location>
        <begin position="14"/>
        <end position="130"/>
    </location>
</feature>
<feature type="compositionally biased region" description="Basic and acidic residues" evidence="4">
    <location>
        <begin position="692"/>
        <end position="702"/>
    </location>
</feature>
<dbReference type="PANTHER" id="PTHR44591">
    <property type="entry name" value="STRESS RESPONSE REGULATOR PROTEIN 1"/>
    <property type="match status" value="1"/>
</dbReference>
<dbReference type="SMART" id="SM00448">
    <property type="entry name" value="REC"/>
    <property type="match status" value="1"/>
</dbReference>
<evidence type="ECO:0000256" key="2">
    <source>
        <dbReference type="PROSITE-ProRule" id="PRU00169"/>
    </source>
</evidence>
<dbReference type="RefSeq" id="WP_015286230.1">
    <property type="nucleotide sequence ID" value="NC_019943.1"/>
</dbReference>
<dbReference type="Proteomes" id="UP000010824">
    <property type="component" value="Chromosome"/>
</dbReference>
<feature type="region of interest" description="Disordered" evidence="4">
    <location>
        <begin position="655"/>
        <end position="702"/>
    </location>
</feature>
<keyword evidence="1 2" id="KW-0597">Phosphoprotein</keyword>
<dbReference type="eggNOG" id="arCOG02594">
    <property type="taxonomic scope" value="Archaea"/>
</dbReference>
<feature type="region of interest" description="Disordered" evidence="4">
    <location>
        <begin position="410"/>
        <end position="437"/>
    </location>
</feature>
<dbReference type="KEGG" id="mfo:Metfor_2262"/>
<dbReference type="HOGENOM" id="CLU_287101_0_0_2"/>
<dbReference type="InParanoid" id="L0HEX3"/>
<dbReference type="GeneID" id="14309654"/>
<evidence type="ECO:0000259" key="5">
    <source>
        <dbReference type="PROSITE" id="PS50110"/>
    </source>
</evidence>
<feature type="region of interest" description="Disordered" evidence="4">
    <location>
        <begin position="780"/>
        <end position="856"/>
    </location>
</feature>
<evidence type="ECO:0000256" key="1">
    <source>
        <dbReference type="ARBA" id="ARBA00022553"/>
    </source>
</evidence>
<feature type="compositionally biased region" description="Low complexity" evidence="4">
    <location>
        <begin position="789"/>
        <end position="802"/>
    </location>
</feature>
<dbReference type="InterPro" id="IPR011006">
    <property type="entry name" value="CheY-like_superfamily"/>
</dbReference>
<feature type="compositionally biased region" description="Basic and acidic residues" evidence="4">
    <location>
        <begin position="425"/>
        <end position="437"/>
    </location>
</feature>
<protein>
    <submittedName>
        <fullName evidence="6">Response regulator receiver domain protein</fullName>
    </submittedName>
</protein>
<feature type="coiled-coil region" evidence="3">
    <location>
        <begin position="319"/>
        <end position="353"/>
    </location>
</feature>
<organism evidence="6 7">
    <name type="scientific">Methanoregula formicica (strain DSM 22288 / NBRC 105244 / SMSP)</name>
    <dbReference type="NCBI Taxonomy" id="593750"/>
    <lineage>
        <taxon>Archaea</taxon>
        <taxon>Methanobacteriati</taxon>
        <taxon>Methanobacteriota</taxon>
        <taxon>Stenosarchaea group</taxon>
        <taxon>Methanomicrobia</taxon>
        <taxon>Methanomicrobiales</taxon>
        <taxon>Methanoregulaceae</taxon>
        <taxon>Methanoregula</taxon>
    </lineage>
</organism>
<dbReference type="PANTHER" id="PTHR44591:SF3">
    <property type="entry name" value="RESPONSE REGULATORY DOMAIN-CONTAINING PROTEIN"/>
    <property type="match status" value="1"/>
</dbReference>
<keyword evidence="3" id="KW-0175">Coiled coil</keyword>
<dbReference type="Gene3D" id="1.10.287.1490">
    <property type="match status" value="2"/>
</dbReference>
<proteinExistence type="predicted"/>
<dbReference type="OrthoDB" id="387659at2157"/>